<accession>S5DSP9</accession>
<dbReference type="PANTHER" id="PTHR10371:SF3">
    <property type="entry name" value="NADH DEHYDROGENASE [UBIQUINONE] FLAVOPROTEIN 2, MITOCHONDRIAL"/>
    <property type="match status" value="1"/>
</dbReference>
<protein>
    <submittedName>
        <fullName evidence="7">NADH:ubiquinone oxidoreductase 24 kD subunit</fullName>
    </submittedName>
</protein>
<evidence type="ECO:0000256" key="6">
    <source>
        <dbReference type="ARBA" id="ARBA00034078"/>
    </source>
</evidence>
<dbReference type="FunFam" id="1.10.10.1590:FF:000001">
    <property type="entry name" value="NADH-quinone oxidoreductase subunit E"/>
    <property type="match status" value="1"/>
</dbReference>
<dbReference type="InterPro" id="IPR042128">
    <property type="entry name" value="NuoE_dom"/>
</dbReference>
<keyword evidence="5" id="KW-0411">Iron-sulfur</keyword>
<organism evidence="7">
    <name type="scientific">Candidatus Actinomarina minuta</name>
    <dbReference type="NCBI Taxonomy" id="1389454"/>
    <lineage>
        <taxon>Bacteria</taxon>
        <taxon>Bacillati</taxon>
        <taxon>Actinomycetota</taxon>
        <taxon>Actinomycetes</taxon>
        <taxon>Candidatus Actinomarinidae</taxon>
        <taxon>Candidatus Actinomarinales</taxon>
        <taxon>Candidatus Actinomarineae</taxon>
        <taxon>Candidatus Actinomarinaceae</taxon>
        <taxon>Candidatus Actinomarina</taxon>
    </lineage>
</organism>
<keyword evidence="2" id="KW-0001">2Fe-2S</keyword>
<dbReference type="SUPFAM" id="SSF52833">
    <property type="entry name" value="Thioredoxin-like"/>
    <property type="match status" value="1"/>
</dbReference>
<comment type="similarity">
    <text evidence="1">Belongs to the complex I 24 kDa subunit family.</text>
</comment>
<dbReference type="Gene3D" id="1.10.10.1590">
    <property type="entry name" value="NADH-quinone oxidoreductase subunit E"/>
    <property type="match status" value="1"/>
</dbReference>
<sequence>MSWDDKLVKQAKKIVKLYPQKRSALGPLLHLAQSKDGYISDDSVSVISELVGITEVQVKSVSTFYSMYKQEPTGKYLLSVCKSISCEINNSNSIIDVVKDFTGLSNNETDEEGLFTFEAVECIGACGGAPAIQVNYETVEGLSTENTLNLCEWLKNETPDLVVADELQNKFGGTKSFDWAISDNSGTTGSVPGFQTLNTTKDKK</sequence>
<evidence type="ECO:0000256" key="4">
    <source>
        <dbReference type="ARBA" id="ARBA00023004"/>
    </source>
</evidence>
<dbReference type="Pfam" id="PF01257">
    <property type="entry name" value="2Fe-2S_thioredx"/>
    <property type="match status" value="1"/>
</dbReference>
<reference evidence="7" key="1">
    <citation type="journal article" date="2013" name="Sci. Rep.">
        <title>Metagenomics uncovers a new group of low GC and ultra-small marine Actinobacteria.</title>
        <authorList>
            <person name="Ghai R."/>
            <person name="Mizuno C.M."/>
            <person name="Picazo A."/>
            <person name="Camacho A."/>
            <person name="Rodriguez-Valera F."/>
        </authorList>
    </citation>
    <scope>NUCLEOTIDE SEQUENCE</scope>
</reference>
<evidence type="ECO:0000313" key="7">
    <source>
        <dbReference type="EMBL" id="AGQ20055.1"/>
    </source>
</evidence>
<proteinExistence type="inferred from homology"/>
<dbReference type="GO" id="GO:0051537">
    <property type="term" value="F:2 iron, 2 sulfur cluster binding"/>
    <property type="evidence" value="ECO:0007669"/>
    <property type="project" value="UniProtKB-KW"/>
</dbReference>
<evidence type="ECO:0000256" key="2">
    <source>
        <dbReference type="ARBA" id="ARBA00022714"/>
    </source>
</evidence>
<name>S5DSP9_9ACTN</name>
<keyword evidence="3" id="KW-0479">Metal-binding</keyword>
<dbReference type="PANTHER" id="PTHR10371">
    <property type="entry name" value="NADH DEHYDROGENASE UBIQUINONE FLAVOPROTEIN 2, MITOCHONDRIAL"/>
    <property type="match status" value="1"/>
</dbReference>
<dbReference type="AlphaFoldDB" id="S5DSP9"/>
<evidence type="ECO:0000256" key="1">
    <source>
        <dbReference type="ARBA" id="ARBA00010643"/>
    </source>
</evidence>
<keyword evidence="4" id="KW-0408">Iron</keyword>
<dbReference type="InterPro" id="IPR036249">
    <property type="entry name" value="Thioredoxin-like_sf"/>
</dbReference>
<keyword evidence="7" id="KW-0830">Ubiquinone</keyword>
<dbReference type="Gene3D" id="3.40.30.10">
    <property type="entry name" value="Glutaredoxin"/>
    <property type="match status" value="1"/>
</dbReference>
<dbReference type="InterPro" id="IPR041921">
    <property type="entry name" value="NuoE_N"/>
</dbReference>
<dbReference type="GO" id="GO:0046872">
    <property type="term" value="F:metal ion binding"/>
    <property type="evidence" value="ECO:0007669"/>
    <property type="project" value="UniProtKB-KW"/>
</dbReference>
<dbReference type="CDD" id="cd03064">
    <property type="entry name" value="TRX_Fd_NuoE"/>
    <property type="match status" value="1"/>
</dbReference>
<dbReference type="GO" id="GO:0003954">
    <property type="term" value="F:NADH dehydrogenase activity"/>
    <property type="evidence" value="ECO:0007669"/>
    <property type="project" value="TreeGrafter"/>
</dbReference>
<comment type="cofactor">
    <cofactor evidence="6">
        <name>[2Fe-2S] cluster</name>
        <dbReference type="ChEBI" id="CHEBI:190135"/>
    </cofactor>
</comment>
<evidence type="ECO:0000256" key="3">
    <source>
        <dbReference type="ARBA" id="ARBA00022723"/>
    </source>
</evidence>
<evidence type="ECO:0000256" key="5">
    <source>
        <dbReference type="ARBA" id="ARBA00023014"/>
    </source>
</evidence>
<dbReference type="EMBL" id="KC811149">
    <property type="protein sequence ID" value="AGQ20055.1"/>
    <property type="molecule type" value="Genomic_DNA"/>
</dbReference>